<dbReference type="AlphaFoldDB" id="X0XEN3"/>
<name>X0XEN3_9ZZZZ</name>
<proteinExistence type="predicted"/>
<organism evidence="1">
    <name type="scientific">marine sediment metagenome</name>
    <dbReference type="NCBI Taxonomy" id="412755"/>
    <lineage>
        <taxon>unclassified sequences</taxon>
        <taxon>metagenomes</taxon>
        <taxon>ecological metagenomes</taxon>
    </lineage>
</organism>
<sequence>MNYIDSIVRKINLVSGDPKEPIAETGHGEIDF</sequence>
<reference evidence="1" key="1">
    <citation type="journal article" date="2014" name="Front. Microbiol.">
        <title>High frequency of phylogenetically diverse reductive dehalogenase-homologous genes in deep subseafloor sedimentary metagenomes.</title>
        <authorList>
            <person name="Kawai M."/>
            <person name="Futagami T."/>
            <person name="Toyoda A."/>
            <person name="Takaki Y."/>
            <person name="Nishi S."/>
            <person name="Hori S."/>
            <person name="Arai W."/>
            <person name="Tsubouchi T."/>
            <person name="Morono Y."/>
            <person name="Uchiyama I."/>
            <person name="Ito T."/>
            <person name="Fujiyama A."/>
            <person name="Inagaki F."/>
            <person name="Takami H."/>
        </authorList>
    </citation>
    <scope>NUCLEOTIDE SEQUENCE</scope>
    <source>
        <strain evidence="1">Expedition CK06-06</strain>
    </source>
</reference>
<dbReference type="EMBL" id="BARS01041091">
    <property type="protein sequence ID" value="GAG41540.1"/>
    <property type="molecule type" value="Genomic_DNA"/>
</dbReference>
<protein>
    <submittedName>
        <fullName evidence="1">Uncharacterized protein</fullName>
    </submittedName>
</protein>
<gene>
    <name evidence="1" type="ORF">S01H1_62549</name>
</gene>
<comment type="caution">
    <text evidence="1">The sequence shown here is derived from an EMBL/GenBank/DDBJ whole genome shotgun (WGS) entry which is preliminary data.</text>
</comment>
<evidence type="ECO:0000313" key="1">
    <source>
        <dbReference type="EMBL" id="GAG41540.1"/>
    </source>
</evidence>
<feature type="non-terminal residue" evidence="1">
    <location>
        <position position="32"/>
    </location>
</feature>
<accession>X0XEN3</accession>